<proteinExistence type="predicted"/>
<dbReference type="InterPro" id="IPR050583">
    <property type="entry name" value="Mycobacterial_A85_antigen"/>
</dbReference>
<accession>A0ABS5Z4P8</accession>
<gene>
    <name evidence="1" type="ORF">KOI35_44895</name>
</gene>
<protein>
    <submittedName>
        <fullName evidence="1">Esterase</fullName>
    </submittedName>
</protein>
<dbReference type="EMBL" id="JAHKKG010000022">
    <property type="protein sequence ID" value="MBU2670662.1"/>
    <property type="molecule type" value="Genomic_DNA"/>
</dbReference>
<name>A0ABS5Z4P8_9ACTN</name>
<sequence>MTTVLTIAAVLITAVALALGWDRVRVIGRVALVAGAVLSVAATVGVQVNRISGAFPALDKSGISAYGSEIVEVPVSGHGMSVPMYVYLPAAYRNNPAERFPVIEALHGYPGTPKTWLGKLRVQATLDGEINAGRMAPTVVLFPTQTPQPMLDTECTDLRGGAQSETFLTVDVPAYARAHYRIRTDPAAWGLAGYSAGGYCAANLLLRHPGRYAAAASLAGYATPGIDVGDGSQLTTNNDVWRLRHLPQPAAALWVGWAADDRGSAAGSRHLAAAVHAPLALTTAMVAHGGHSSAVWRQMEAPAFDWLSAHLAGPLS</sequence>
<dbReference type="Proteomes" id="UP001519654">
    <property type="component" value="Unassembled WGS sequence"/>
</dbReference>
<organism evidence="1 2">
    <name type="scientific">Paractinoplanes bogorensis</name>
    <dbReference type="NCBI Taxonomy" id="1610840"/>
    <lineage>
        <taxon>Bacteria</taxon>
        <taxon>Bacillati</taxon>
        <taxon>Actinomycetota</taxon>
        <taxon>Actinomycetes</taxon>
        <taxon>Micromonosporales</taxon>
        <taxon>Micromonosporaceae</taxon>
        <taxon>Paractinoplanes</taxon>
    </lineage>
</organism>
<dbReference type="SUPFAM" id="SSF53474">
    <property type="entry name" value="alpha/beta-Hydrolases"/>
    <property type="match status" value="1"/>
</dbReference>
<dbReference type="RefSeq" id="WP_215795895.1">
    <property type="nucleotide sequence ID" value="NZ_JAHKKG010000022.1"/>
</dbReference>
<comment type="caution">
    <text evidence="1">The sequence shown here is derived from an EMBL/GenBank/DDBJ whole genome shotgun (WGS) entry which is preliminary data.</text>
</comment>
<dbReference type="InterPro" id="IPR029058">
    <property type="entry name" value="AB_hydrolase_fold"/>
</dbReference>
<evidence type="ECO:0000313" key="1">
    <source>
        <dbReference type="EMBL" id="MBU2670662.1"/>
    </source>
</evidence>
<dbReference type="PANTHER" id="PTHR48098:SF1">
    <property type="entry name" value="DIACYLGLYCEROL ACYLTRANSFERASE_MYCOLYLTRANSFERASE AG85A"/>
    <property type="match status" value="1"/>
</dbReference>
<reference evidence="1 2" key="1">
    <citation type="submission" date="2021-06" db="EMBL/GenBank/DDBJ databases">
        <title>Actinoplanes lichenicola sp. nov., and Actinoplanes ovalisporus sp. nov., isolated from lichen in Thailand.</title>
        <authorList>
            <person name="Saeng-In P."/>
            <person name="Kanchanasin P."/>
            <person name="Yuki M."/>
            <person name="Kudo T."/>
            <person name="Ohkuma M."/>
            <person name="Phongsopitanun W."/>
            <person name="Tanasupawat S."/>
        </authorList>
    </citation>
    <scope>NUCLEOTIDE SEQUENCE [LARGE SCALE GENOMIC DNA]</scope>
    <source>
        <strain evidence="1 2">NBRC 110975</strain>
    </source>
</reference>
<evidence type="ECO:0000313" key="2">
    <source>
        <dbReference type="Proteomes" id="UP001519654"/>
    </source>
</evidence>
<dbReference type="PANTHER" id="PTHR48098">
    <property type="entry name" value="ENTEROCHELIN ESTERASE-RELATED"/>
    <property type="match status" value="1"/>
</dbReference>
<dbReference type="Pfam" id="PF00756">
    <property type="entry name" value="Esterase"/>
    <property type="match status" value="1"/>
</dbReference>
<dbReference type="InterPro" id="IPR000801">
    <property type="entry name" value="Esterase-like"/>
</dbReference>
<dbReference type="Gene3D" id="3.40.50.1820">
    <property type="entry name" value="alpha/beta hydrolase"/>
    <property type="match status" value="1"/>
</dbReference>
<keyword evidence="2" id="KW-1185">Reference proteome</keyword>